<dbReference type="GO" id="GO:0008757">
    <property type="term" value="F:S-adenosylmethionine-dependent methyltransferase activity"/>
    <property type="evidence" value="ECO:0007669"/>
    <property type="project" value="InterPro"/>
</dbReference>
<dbReference type="InterPro" id="IPR013216">
    <property type="entry name" value="Methyltransf_11"/>
</dbReference>
<proteinExistence type="predicted"/>
<feature type="domain" description="Methyltransferase type 11" evidence="1">
    <location>
        <begin position="23"/>
        <end position="96"/>
    </location>
</feature>
<reference evidence="2" key="1">
    <citation type="submission" date="2020-04" db="EMBL/GenBank/DDBJ databases">
        <authorList>
            <person name="Chiriac C."/>
            <person name="Salcher M."/>
            <person name="Ghai R."/>
            <person name="Kavagutti S V."/>
        </authorList>
    </citation>
    <scope>NUCLEOTIDE SEQUENCE</scope>
</reference>
<accession>A0A6J5MBS1</accession>
<evidence type="ECO:0000313" key="2">
    <source>
        <dbReference type="EMBL" id="CAB4143621.1"/>
    </source>
</evidence>
<organism evidence="2">
    <name type="scientific">uncultured Caudovirales phage</name>
    <dbReference type="NCBI Taxonomy" id="2100421"/>
    <lineage>
        <taxon>Viruses</taxon>
        <taxon>Duplodnaviria</taxon>
        <taxon>Heunggongvirae</taxon>
        <taxon>Uroviricota</taxon>
        <taxon>Caudoviricetes</taxon>
        <taxon>Peduoviridae</taxon>
        <taxon>Maltschvirus</taxon>
        <taxon>Maltschvirus maltsch</taxon>
    </lineage>
</organism>
<evidence type="ECO:0000313" key="3">
    <source>
        <dbReference type="EMBL" id="CAB4162939.1"/>
    </source>
</evidence>
<evidence type="ECO:0000259" key="1">
    <source>
        <dbReference type="Pfam" id="PF08241"/>
    </source>
</evidence>
<protein>
    <submittedName>
        <fullName evidence="2">AdoMet_MTases domain containing protein</fullName>
    </submittedName>
</protein>
<name>A0A6J5MBS1_9CAUD</name>
<dbReference type="Pfam" id="PF08241">
    <property type="entry name" value="Methyltransf_11"/>
    <property type="match status" value="1"/>
</dbReference>
<dbReference type="InterPro" id="IPR029063">
    <property type="entry name" value="SAM-dependent_MTases_sf"/>
</dbReference>
<dbReference type="Gene3D" id="3.40.50.150">
    <property type="entry name" value="Vaccinia Virus protein VP39"/>
    <property type="match status" value="1"/>
</dbReference>
<gene>
    <name evidence="2" type="ORF">UFOVP436_192</name>
    <name evidence="3" type="ORF">UFOVP784_192</name>
</gene>
<dbReference type="CDD" id="cd02440">
    <property type="entry name" value="AdoMet_MTases"/>
    <property type="match status" value="1"/>
</dbReference>
<dbReference type="SUPFAM" id="SSF53335">
    <property type="entry name" value="S-adenosyl-L-methionine-dependent methyltransferases"/>
    <property type="match status" value="1"/>
</dbReference>
<dbReference type="EMBL" id="LR796418">
    <property type="protein sequence ID" value="CAB4143621.1"/>
    <property type="molecule type" value="Genomic_DNA"/>
</dbReference>
<dbReference type="EMBL" id="LR796737">
    <property type="protein sequence ID" value="CAB4162939.1"/>
    <property type="molecule type" value="Genomic_DNA"/>
</dbReference>
<sequence>MRLETIPQGDGVKVVIGTRTYLGSDWTHVDIDPFPLHEGNNVWHNVDIVSDARNIPLPDNHADIVFSSECLEHFPWKEYKNALKEWCRILKPGGMIRVEVPDFLGACRQILSMDSLEGDRAMQQIFFAEQLNQYDFHFVGLTSRMLVDDFKSFGFEILDVKSGDEWGWLKVDASKPLIYEDYLLKIDATKPNNV</sequence>